<proteinExistence type="predicted"/>
<name>A0A2P2Q8Z8_RHIMU</name>
<accession>A0A2P2Q8Z8</accession>
<dbReference type="AlphaFoldDB" id="A0A2P2Q8Z8"/>
<organism evidence="1">
    <name type="scientific">Rhizophora mucronata</name>
    <name type="common">Asiatic mangrove</name>
    <dbReference type="NCBI Taxonomy" id="61149"/>
    <lineage>
        <taxon>Eukaryota</taxon>
        <taxon>Viridiplantae</taxon>
        <taxon>Streptophyta</taxon>
        <taxon>Embryophyta</taxon>
        <taxon>Tracheophyta</taxon>
        <taxon>Spermatophyta</taxon>
        <taxon>Magnoliopsida</taxon>
        <taxon>eudicotyledons</taxon>
        <taxon>Gunneridae</taxon>
        <taxon>Pentapetalae</taxon>
        <taxon>rosids</taxon>
        <taxon>fabids</taxon>
        <taxon>Malpighiales</taxon>
        <taxon>Rhizophoraceae</taxon>
        <taxon>Rhizophora</taxon>
    </lineage>
</organism>
<evidence type="ECO:0000313" key="1">
    <source>
        <dbReference type="EMBL" id="MBX63466.1"/>
    </source>
</evidence>
<protein>
    <submittedName>
        <fullName evidence="1">Uncharacterized protein</fullName>
    </submittedName>
</protein>
<reference evidence="1" key="1">
    <citation type="submission" date="2018-02" db="EMBL/GenBank/DDBJ databases">
        <title>Rhizophora mucronata_Transcriptome.</title>
        <authorList>
            <person name="Meera S.P."/>
            <person name="Sreeshan A."/>
            <person name="Augustine A."/>
        </authorList>
    </citation>
    <scope>NUCLEOTIDE SEQUENCE</scope>
    <source>
        <tissue evidence="1">Leaf</tissue>
    </source>
</reference>
<sequence length="37" mass="3749">MSSGCLLTASSALGRILTPVQVACYKSKIVSTGESSC</sequence>
<dbReference type="EMBL" id="GGEC01082982">
    <property type="protein sequence ID" value="MBX63466.1"/>
    <property type="molecule type" value="Transcribed_RNA"/>
</dbReference>